<sequence>MKTPLIATIGLLGILLTGCGQSGSNQSSTESSSSSRSSTKVATSSNAQKVPLTMTDAVNKMKSENSDAKLTGIELKNDAGGFVYEINSVTATKELETKINAKSGKVTSNDSEQLENDDKAEAKADGFDISDILSVNAAVKKARNADAKGTLIEYNLEKADIGNLIYELKFDTGDVNKEIGIDATSGKVTQQLQTDD</sequence>
<name>A0A4R5NPA5_9LACO</name>
<evidence type="ECO:0000313" key="3">
    <source>
        <dbReference type="EMBL" id="TDG78462.1"/>
    </source>
</evidence>
<dbReference type="Pfam" id="PF03413">
    <property type="entry name" value="PepSY"/>
    <property type="match status" value="2"/>
</dbReference>
<comment type="caution">
    <text evidence="3">The sequence shown here is derived from an EMBL/GenBank/DDBJ whole genome shotgun (WGS) entry which is preliminary data.</text>
</comment>
<feature type="domain" description="PepSY" evidence="2">
    <location>
        <begin position="51"/>
        <end position="107"/>
    </location>
</feature>
<dbReference type="OrthoDB" id="9981016at2"/>
<feature type="compositionally biased region" description="Low complexity" evidence="1">
    <location>
        <begin position="22"/>
        <end position="45"/>
    </location>
</feature>
<organism evidence="3 4">
    <name type="scientific">Secundilactobacillus malefermentans</name>
    <dbReference type="NCBI Taxonomy" id="176292"/>
    <lineage>
        <taxon>Bacteria</taxon>
        <taxon>Bacillati</taxon>
        <taxon>Bacillota</taxon>
        <taxon>Bacilli</taxon>
        <taxon>Lactobacillales</taxon>
        <taxon>Lactobacillaceae</taxon>
        <taxon>Secundilactobacillus</taxon>
    </lineage>
</organism>
<gene>
    <name evidence="3" type="ORF">C5L31_001078</name>
</gene>
<keyword evidence="4" id="KW-1185">Reference proteome</keyword>
<protein>
    <recommendedName>
        <fullName evidence="2">PepSY domain-containing protein</fullName>
    </recommendedName>
</protein>
<dbReference type="EMBL" id="PUFO01000040">
    <property type="protein sequence ID" value="TDG78462.1"/>
    <property type="molecule type" value="Genomic_DNA"/>
</dbReference>
<dbReference type="Gene3D" id="3.10.450.40">
    <property type="match status" value="2"/>
</dbReference>
<dbReference type="Proteomes" id="UP000294854">
    <property type="component" value="Unassembled WGS sequence"/>
</dbReference>
<evidence type="ECO:0000256" key="1">
    <source>
        <dbReference type="SAM" id="MobiDB-lite"/>
    </source>
</evidence>
<accession>A0A4R5NPA5</accession>
<dbReference type="InterPro" id="IPR025711">
    <property type="entry name" value="PepSY"/>
</dbReference>
<proteinExistence type="predicted"/>
<dbReference type="STRING" id="1122149.FD44_GL000917"/>
<evidence type="ECO:0000259" key="2">
    <source>
        <dbReference type="Pfam" id="PF03413"/>
    </source>
</evidence>
<dbReference type="PROSITE" id="PS51257">
    <property type="entry name" value="PROKAR_LIPOPROTEIN"/>
    <property type="match status" value="1"/>
</dbReference>
<evidence type="ECO:0000313" key="4">
    <source>
        <dbReference type="Proteomes" id="UP000294854"/>
    </source>
</evidence>
<dbReference type="RefSeq" id="WP_010619406.1">
    <property type="nucleotide sequence ID" value="NZ_PUFO01000040.1"/>
</dbReference>
<dbReference type="AlphaFoldDB" id="A0A4R5NPA5"/>
<reference evidence="3 4" key="1">
    <citation type="journal article" date="2019" name="Appl. Microbiol. Biotechnol.">
        <title>Uncovering carbohydrate metabolism through a genotype-phenotype association study of 56 lactic acid bacteria genomes.</title>
        <authorList>
            <person name="Buron-Moles G."/>
            <person name="Chailyan A."/>
            <person name="Dolejs I."/>
            <person name="Forster J."/>
            <person name="Miks M.H."/>
        </authorList>
    </citation>
    <scope>NUCLEOTIDE SEQUENCE [LARGE SCALE GENOMIC DNA]</scope>
    <source>
        <strain evidence="3 4">ATCC 49373</strain>
    </source>
</reference>
<feature type="region of interest" description="Disordered" evidence="1">
    <location>
        <begin position="22"/>
        <end position="51"/>
    </location>
</feature>
<feature type="domain" description="PepSY" evidence="2">
    <location>
        <begin position="133"/>
        <end position="189"/>
    </location>
</feature>